<reference evidence="1" key="1">
    <citation type="submission" date="2019-11" db="EMBL/GenBank/DDBJ databases">
        <title>Description of new Acetobacter species.</title>
        <authorList>
            <person name="Cleenwerck I."/>
            <person name="Sombolestani A.S."/>
        </authorList>
    </citation>
    <scope>NUCLEOTIDE SEQUENCE</scope>
    <source>
        <strain evidence="1">LMG 1626</strain>
    </source>
</reference>
<dbReference type="Gene3D" id="3.90.550.10">
    <property type="entry name" value="Spore Coat Polysaccharide Biosynthesis Protein SpsA, Chain A"/>
    <property type="match status" value="1"/>
</dbReference>
<protein>
    <submittedName>
        <fullName evidence="1">Glycosyltransferase</fullName>
    </submittedName>
</protein>
<comment type="caution">
    <text evidence="1">The sequence shown here is derived from an EMBL/GenBank/DDBJ whole genome shotgun (WGS) entry which is preliminary data.</text>
</comment>
<keyword evidence="2" id="KW-1185">Reference proteome</keyword>
<dbReference type="Proteomes" id="UP000597459">
    <property type="component" value="Unassembled WGS sequence"/>
</dbReference>
<dbReference type="SUPFAM" id="SSF53448">
    <property type="entry name" value="Nucleotide-diphospho-sugar transferases"/>
    <property type="match status" value="1"/>
</dbReference>
<dbReference type="Pfam" id="PF13704">
    <property type="entry name" value="Glyco_tranf_2_4"/>
    <property type="match status" value="1"/>
</dbReference>
<accession>A0A967EJH3</accession>
<sequence length="482" mass="55539">MKIAIALFVKNEAQDIAGWIAWHLALGADRLFIYDDHSTDGTWEILQAAASLYDIELARTHPEKTPDFYWRQADCYKDACRKATGHYDWIGCLDGDEYVSLERDENLGAFFSKFADYNGVGLSWRIYGSGTRVLKSRRPAYEAYTFHCTPDMGDCELGKAFIRPEDYTYEYETPHRLFLKNERYADALGRPLEWRGSIHDTLWEGACINHYILRSMENYVDRIRRRINSDLSDSTDYWNYFNRNDIYAPERKEFIERAGTIMTTIHIACANHYLQRLTHHGFATPTTSNAARLYRIQTHAQIPLVLDHPEGHVTQSSDADTDATQTLTGAVYAEDSQHIHLFVEQYGHISPTPFRLRHDGRFRCSLDYLLVPSSTKNRWHLRREDGGKYIAFPPPEAGNVVDANRDTAAEWEECSLIEKSVETPLLLASPHNVKNRHEFFEFLRQNAGRLTYDDFVLALAALPDGCRNDVSRSSEGRIISWI</sequence>
<evidence type="ECO:0000313" key="2">
    <source>
        <dbReference type="Proteomes" id="UP000597459"/>
    </source>
</evidence>
<proteinExistence type="predicted"/>
<dbReference type="EMBL" id="WOTH01000048">
    <property type="protein sequence ID" value="NHO55119.1"/>
    <property type="molecule type" value="Genomic_DNA"/>
</dbReference>
<dbReference type="RefSeq" id="WP_166318361.1">
    <property type="nucleotide sequence ID" value="NZ_WOTH01000048.1"/>
</dbReference>
<gene>
    <name evidence="1" type="ORF">GOB87_14390</name>
</gene>
<dbReference type="AlphaFoldDB" id="A0A967EJH3"/>
<name>A0A967EJH3_9PROT</name>
<evidence type="ECO:0000313" key="1">
    <source>
        <dbReference type="EMBL" id="NHO55119.1"/>
    </source>
</evidence>
<organism evidence="1 2">
    <name type="scientific">Acetobacter estunensis</name>
    <dbReference type="NCBI Taxonomy" id="104097"/>
    <lineage>
        <taxon>Bacteria</taxon>
        <taxon>Pseudomonadati</taxon>
        <taxon>Pseudomonadota</taxon>
        <taxon>Alphaproteobacteria</taxon>
        <taxon>Acetobacterales</taxon>
        <taxon>Acetobacteraceae</taxon>
        <taxon>Acetobacter</taxon>
    </lineage>
</organism>
<dbReference type="InterPro" id="IPR029044">
    <property type="entry name" value="Nucleotide-diphossugar_trans"/>
</dbReference>